<keyword evidence="3" id="KW-0378">Hydrolase</keyword>
<dbReference type="Proteomes" id="UP000178490">
    <property type="component" value="Unassembled WGS sequence"/>
</dbReference>
<reference evidence="8 9" key="1">
    <citation type="journal article" date="2016" name="Nat. Commun.">
        <title>Thousands of microbial genomes shed light on interconnected biogeochemical processes in an aquifer system.</title>
        <authorList>
            <person name="Anantharaman K."/>
            <person name="Brown C.T."/>
            <person name="Hug L.A."/>
            <person name="Sharon I."/>
            <person name="Castelle C.J."/>
            <person name="Probst A.J."/>
            <person name="Thomas B.C."/>
            <person name="Singh A."/>
            <person name="Wilkins M.J."/>
            <person name="Karaoz U."/>
            <person name="Brodie E.L."/>
            <person name="Williams K.H."/>
            <person name="Hubbard S.S."/>
            <person name="Banfield J.F."/>
        </authorList>
    </citation>
    <scope>NUCLEOTIDE SEQUENCE [LARGE SCALE GENOMIC DNA]</scope>
</reference>
<dbReference type="EMBL" id="MFRC01000045">
    <property type="protein sequence ID" value="OGH89099.1"/>
    <property type="molecule type" value="Genomic_DNA"/>
</dbReference>
<dbReference type="InterPro" id="IPR001405">
    <property type="entry name" value="UPF0758"/>
</dbReference>
<accession>A0A1F6NYV9</accession>
<keyword evidence="2" id="KW-0479">Metal-binding</keyword>
<dbReference type="InterPro" id="IPR020891">
    <property type="entry name" value="UPF0758_CS"/>
</dbReference>
<dbReference type="NCBIfam" id="TIGR00608">
    <property type="entry name" value="radc"/>
    <property type="match status" value="1"/>
</dbReference>
<keyword evidence="4" id="KW-0862">Zinc</keyword>
<evidence type="ECO:0000256" key="1">
    <source>
        <dbReference type="ARBA" id="ARBA00022670"/>
    </source>
</evidence>
<feature type="domain" description="MPN" evidence="7">
    <location>
        <begin position="100"/>
        <end position="221"/>
    </location>
</feature>
<evidence type="ECO:0000256" key="5">
    <source>
        <dbReference type="ARBA" id="ARBA00023049"/>
    </source>
</evidence>
<organism evidence="8 9">
    <name type="scientific">Candidatus Magasanikbacteria bacterium RIFOXYD2_FULL_36_9</name>
    <dbReference type="NCBI Taxonomy" id="1798707"/>
    <lineage>
        <taxon>Bacteria</taxon>
        <taxon>Candidatus Magasanikiibacteriota</taxon>
    </lineage>
</organism>
<dbReference type="Gene3D" id="3.40.140.10">
    <property type="entry name" value="Cytidine Deaminase, domain 2"/>
    <property type="match status" value="1"/>
</dbReference>
<comment type="caution">
    <text evidence="8">The sequence shown here is derived from an EMBL/GenBank/DDBJ whole genome shotgun (WGS) entry which is preliminary data.</text>
</comment>
<dbReference type="Pfam" id="PF04002">
    <property type="entry name" value="RadC"/>
    <property type="match status" value="1"/>
</dbReference>
<evidence type="ECO:0000256" key="6">
    <source>
        <dbReference type="RuleBase" id="RU003797"/>
    </source>
</evidence>
<gene>
    <name evidence="8" type="ORF">A2537_01585</name>
</gene>
<evidence type="ECO:0000313" key="9">
    <source>
        <dbReference type="Proteomes" id="UP000178490"/>
    </source>
</evidence>
<name>A0A1F6NYV9_9BACT</name>
<dbReference type="PROSITE" id="PS01302">
    <property type="entry name" value="UPF0758"/>
    <property type="match status" value="1"/>
</dbReference>
<dbReference type="NCBIfam" id="NF000642">
    <property type="entry name" value="PRK00024.1"/>
    <property type="match status" value="1"/>
</dbReference>
<dbReference type="PROSITE" id="PS50249">
    <property type="entry name" value="MPN"/>
    <property type="match status" value="1"/>
</dbReference>
<dbReference type="PANTHER" id="PTHR30471:SF3">
    <property type="entry name" value="UPF0758 PROTEIN YEES-RELATED"/>
    <property type="match status" value="1"/>
</dbReference>
<comment type="similarity">
    <text evidence="6">Belongs to the UPF0758 family.</text>
</comment>
<dbReference type="AlphaFoldDB" id="A0A1F6NYV9"/>
<dbReference type="InterPro" id="IPR037518">
    <property type="entry name" value="MPN"/>
</dbReference>
<dbReference type="Pfam" id="PF20582">
    <property type="entry name" value="UPF0758_N"/>
    <property type="match status" value="1"/>
</dbReference>
<dbReference type="GO" id="GO:0008237">
    <property type="term" value="F:metallopeptidase activity"/>
    <property type="evidence" value="ECO:0007669"/>
    <property type="project" value="UniProtKB-KW"/>
</dbReference>
<keyword evidence="5" id="KW-0482">Metalloprotease</keyword>
<sequence length="221" mass="25107">MIKIKDIPKFDRPREKMEKYGQGKLTDVELLAILLRTGTKNLNVLKLSQKILKKFENKKIIDITINELKSIHGLGVAKSCEIIACFELGRRMLKDKKTSILLTPKDVWERMQDIRSSKKEHFVVFYLDSRSQEIQREIISVGTLNESLVHPREVFENAIKNNAAAIIIAHNHPSGDLKPSQSDIEITNKLIHAGKILDIKVIAHIIVSGGENCFESFDLNV</sequence>
<dbReference type="InterPro" id="IPR025657">
    <property type="entry name" value="RadC_JAB"/>
</dbReference>
<protein>
    <recommendedName>
        <fullName evidence="7">MPN domain-containing protein</fullName>
    </recommendedName>
</protein>
<proteinExistence type="inferred from homology"/>
<dbReference type="GO" id="GO:0046872">
    <property type="term" value="F:metal ion binding"/>
    <property type="evidence" value="ECO:0007669"/>
    <property type="project" value="UniProtKB-KW"/>
</dbReference>
<evidence type="ECO:0000256" key="3">
    <source>
        <dbReference type="ARBA" id="ARBA00022801"/>
    </source>
</evidence>
<evidence type="ECO:0000313" key="8">
    <source>
        <dbReference type="EMBL" id="OGH89099.1"/>
    </source>
</evidence>
<dbReference type="CDD" id="cd08071">
    <property type="entry name" value="MPN_DUF2466"/>
    <property type="match status" value="1"/>
</dbReference>
<evidence type="ECO:0000256" key="4">
    <source>
        <dbReference type="ARBA" id="ARBA00022833"/>
    </source>
</evidence>
<dbReference type="GO" id="GO:0006508">
    <property type="term" value="P:proteolysis"/>
    <property type="evidence" value="ECO:0007669"/>
    <property type="project" value="UniProtKB-KW"/>
</dbReference>
<evidence type="ECO:0000256" key="2">
    <source>
        <dbReference type="ARBA" id="ARBA00022723"/>
    </source>
</evidence>
<keyword evidence="1" id="KW-0645">Protease</keyword>
<evidence type="ECO:0000259" key="7">
    <source>
        <dbReference type="PROSITE" id="PS50249"/>
    </source>
</evidence>
<dbReference type="PANTHER" id="PTHR30471">
    <property type="entry name" value="DNA REPAIR PROTEIN RADC"/>
    <property type="match status" value="1"/>
</dbReference>
<dbReference type="InterPro" id="IPR046778">
    <property type="entry name" value="UPF0758_N"/>
</dbReference>